<dbReference type="EMBL" id="JAANYQ010000001">
    <property type="protein sequence ID" value="KAF4126656.1"/>
    <property type="molecule type" value="Genomic_DNA"/>
</dbReference>
<dbReference type="PROSITE" id="PS00059">
    <property type="entry name" value="ADH_ZINC"/>
    <property type="match status" value="1"/>
</dbReference>
<comment type="caution">
    <text evidence="6">The sequence shown here is derived from an EMBL/GenBank/DDBJ whole genome shotgun (WGS) entry which is preliminary data.</text>
</comment>
<dbReference type="OrthoDB" id="256333at2759"/>
<dbReference type="GeneID" id="55966622"/>
<protein>
    <submittedName>
        <fullName evidence="6">Alcohol dehydrogenase, propanol-preferring</fullName>
    </submittedName>
</protein>
<reference evidence="6" key="1">
    <citation type="submission" date="2020-03" db="EMBL/GenBank/DDBJ databases">
        <title>Site-based positive gene gene selection in Geosmithia morbida across the United States reveals a broad range of putative effectors and factors for local host and environmental adapation.</title>
        <authorList>
            <person name="Onufrak A."/>
            <person name="Murdoch R.W."/>
            <person name="Gazis R."/>
            <person name="Huff M."/>
            <person name="Staton M."/>
            <person name="Klingeman W."/>
            <person name="Hadziabdic D."/>
        </authorList>
    </citation>
    <scope>NUCLEOTIDE SEQUENCE</scope>
    <source>
        <strain evidence="6">1262</strain>
    </source>
</reference>
<evidence type="ECO:0000256" key="2">
    <source>
        <dbReference type="ARBA" id="ARBA00022833"/>
    </source>
</evidence>
<evidence type="ECO:0000259" key="5">
    <source>
        <dbReference type="SMART" id="SM00829"/>
    </source>
</evidence>
<dbReference type="InterPro" id="IPR036291">
    <property type="entry name" value="NAD(P)-bd_dom_sf"/>
</dbReference>
<feature type="domain" description="Enoyl reductase (ER)" evidence="5">
    <location>
        <begin position="10"/>
        <end position="324"/>
    </location>
</feature>
<dbReference type="SUPFAM" id="SSF50129">
    <property type="entry name" value="GroES-like"/>
    <property type="match status" value="1"/>
</dbReference>
<dbReference type="InterPro" id="IPR013154">
    <property type="entry name" value="ADH-like_N"/>
</dbReference>
<dbReference type="Gene3D" id="3.90.180.10">
    <property type="entry name" value="Medium-chain alcohol dehydrogenases, catalytic domain"/>
    <property type="match status" value="1"/>
</dbReference>
<dbReference type="CDD" id="cd08254">
    <property type="entry name" value="hydroxyacyl_CoA_DH"/>
    <property type="match status" value="1"/>
</dbReference>
<dbReference type="AlphaFoldDB" id="A0A9P4Z355"/>
<dbReference type="Pfam" id="PF00107">
    <property type="entry name" value="ADH_zinc_N"/>
    <property type="match status" value="1"/>
</dbReference>
<name>A0A9P4Z355_9HYPO</name>
<evidence type="ECO:0000313" key="7">
    <source>
        <dbReference type="Proteomes" id="UP000749293"/>
    </source>
</evidence>
<organism evidence="6 7">
    <name type="scientific">Geosmithia morbida</name>
    <dbReference type="NCBI Taxonomy" id="1094350"/>
    <lineage>
        <taxon>Eukaryota</taxon>
        <taxon>Fungi</taxon>
        <taxon>Dikarya</taxon>
        <taxon>Ascomycota</taxon>
        <taxon>Pezizomycotina</taxon>
        <taxon>Sordariomycetes</taxon>
        <taxon>Hypocreomycetidae</taxon>
        <taxon>Hypocreales</taxon>
        <taxon>Bionectriaceae</taxon>
        <taxon>Geosmithia</taxon>
    </lineage>
</organism>
<dbReference type="InterPro" id="IPR002328">
    <property type="entry name" value="ADH_Zn_CS"/>
</dbReference>
<dbReference type="InterPro" id="IPR020843">
    <property type="entry name" value="ER"/>
</dbReference>
<comment type="cofactor">
    <cofactor evidence="4">
        <name>Zn(2+)</name>
        <dbReference type="ChEBI" id="CHEBI:29105"/>
    </cofactor>
</comment>
<dbReference type="InterPro" id="IPR011032">
    <property type="entry name" value="GroES-like_sf"/>
</dbReference>
<sequence length="333" mass="34563">MQAFRFTDVETGLSRDTIPIPTPGPGQVLLSVKAVGLCHSDANLVHGVGFQWLRAPRPMTLGHEVAGEIVRHGPPSSEQQRAWANEFPPGTRVAVAMVSHPIETCNWDTAMGIGSPGGYAEYTIAYGEHLVRIPQGVSYAQAAVATDSISTAYHATLVTGAVRSGMTVGIIGIGGLGMNAAAVAALEGARVYAADTNAAKFDAARRVGVVDCAASLAELLERKQGKFDVVIDFVGIAATVQSAITAVRDGGTVVLVGLGATTVELPVAQIISSSINVAGSIGASMQDLVNVLDLIQRGDIKPDISEIPFADIPRGLDDLGKGTVQNRLFACPT</sequence>
<evidence type="ECO:0000256" key="4">
    <source>
        <dbReference type="RuleBase" id="RU361277"/>
    </source>
</evidence>
<dbReference type="Proteomes" id="UP000749293">
    <property type="component" value="Unassembled WGS sequence"/>
</dbReference>
<evidence type="ECO:0000313" key="6">
    <source>
        <dbReference type="EMBL" id="KAF4126656.1"/>
    </source>
</evidence>
<keyword evidence="1 4" id="KW-0479">Metal-binding</keyword>
<dbReference type="GO" id="GO:0016491">
    <property type="term" value="F:oxidoreductase activity"/>
    <property type="evidence" value="ECO:0007669"/>
    <property type="project" value="UniProtKB-KW"/>
</dbReference>
<comment type="similarity">
    <text evidence="4">Belongs to the zinc-containing alcohol dehydrogenase family.</text>
</comment>
<keyword evidence="2 4" id="KW-0862">Zinc</keyword>
<dbReference type="InterPro" id="IPR013149">
    <property type="entry name" value="ADH-like_C"/>
</dbReference>
<evidence type="ECO:0000256" key="1">
    <source>
        <dbReference type="ARBA" id="ARBA00022723"/>
    </source>
</evidence>
<dbReference type="Pfam" id="PF08240">
    <property type="entry name" value="ADH_N"/>
    <property type="match status" value="1"/>
</dbReference>
<proteinExistence type="inferred from homology"/>
<dbReference type="SUPFAM" id="SSF51735">
    <property type="entry name" value="NAD(P)-binding Rossmann-fold domains"/>
    <property type="match status" value="1"/>
</dbReference>
<dbReference type="GO" id="GO:0008270">
    <property type="term" value="F:zinc ion binding"/>
    <property type="evidence" value="ECO:0007669"/>
    <property type="project" value="InterPro"/>
</dbReference>
<dbReference type="RefSeq" id="XP_035325308.1">
    <property type="nucleotide sequence ID" value="XM_035462378.1"/>
</dbReference>
<keyword evidence="3" id="KW-0560">Oxidoreductase</keyword>
<dbReference type="SMART" id="SM00829">
    <property type="entry name" value="PKS_ER"/>
    <property type="match status" value="1"/>
</dbReference>
<gene>
    <name evidence="6" type="ORF">GMORB2_0392</name>
</gene>
<dbReference type="Gene3D" id="3.40.50.720">
    <property type="entry name" value="NAD(P)-binding Rossmann-like Domain"/>
    <property type="match status" value="1"/>
</dbReference>
<accession>A0A9P4Z355</accession>
<evidence type="ECO:0000256" key="3">
    <source>
        <dbReference type="ARBA" id="ARBA00023002"/>
    </source>
</evidence>
<dbReference type="PANTHER" id="PTHR43401">
    <property type="entry name" value="L-THREONINE 3-DEHYDROGENASE"/>
    <property type="match status" value="1"/>
</dbReference>
<dbReference type="PANTHER" id="PTHR43401:SF4">
    <property type="entry name" value="D-ARABINOSE 1-DEHYDROGENASE (NADP(+))"/>
    <property type="match status" value="1"/>
</dbReference>
<dbReference type="InterPro" id="IPR050129">
    <property type="entry name" value="Zn_alcohol_dh"/>
</dbReference>
<keyword evidence="7" id="KW-1185">Reference proteome</keyword>